<dbReference type="AlphaFoldDB" id="A0A7J6MME9"/>
<feature type="compositionally biased region" description="Polar residues" evidence="4">
    <location>
        <begin position="305"/>
        <end position="325"/>
    </location>
</feature>
<proteinExistence type="inferred from homology"/>
<evidence type="ECO:0000313" key="6">
    <source>
        <dbReference type="Proteomes" id="UP000591131"/>
    </source>
</evidence>
<feature type="coiled-coil region" evidence="3">
    <location>
        <begin position="144"/>
        <end position="199"/>
    </location>
</feature>
<feature type="compositionally biased region" description="Polar residues" evidence="4">
    <location>
        <begin position="355"/>
        <end position="365"/>
    </location>
</feature>
<accession>A0A7J6MME9</accession>
<name>A0A7J6MME9_PERCH</name>
<evidence type="ECO:0000256" key="2">
    <source>
        <dbReference type="ARBA" id="ARBA00023054"/>
    </source>
</evidence>
<organism evidence="5 6">
    <name type="scientific">Perkinsus chesapeaki</name>
    <name type="common">Clam parasite</name>
    <name type="synonym">Perkinsus andrewsi</name>
    <dbReference type="NCBI Taxonomy" id="330153"/>
    <lineage>
        <taxon>Eukaryota</taxon>
        <taxon>Sar</taxon>
        <taxon>Alveolata</taxon>
        <taxon>Perkinsozoa</taxon>
        <taxon>Perkinsea</taxon>
        <taxon>Perkinsida</taxon>
        <taxon>Perkinsidae</taxon>
        <taxon>Perkinsus</taxon>
    </lineage>
</organism>
<dbReference type="InterPro" id="IPR021622">
    <property type="entry name" value="Afadin/alpha-actinin-bd"/>
</dbReference>
<feature type="compositionally biased region" description="Basic and acidic residues" evidence="4">
    <location>
        <begin position="326"/>
        <end position="354"/>
    </location>
</feature>
<evidence type="ECO:0000256" key="3">
    <source>
        <dbReference type="SAM" id="Coils"/>
    </source>
</evidence>
<evidence type="ECO:0000313" key="5">
    <source>
        <dbReference type="EMBL" id="KAF4672380.1"/>
    </source>
</evidence>
<feature type="region of interest" description="Disordered" evidence="4">
    <location>
        <begin position="255"/>
        <end position="379"/>
    </location>
</feature>
<protein>
    <submittedName>
        <fullName evidence="5">Uncharacterized protein</fullName>
    </submittedName>
</protein>
<dbReference type="Proteomes" id="UP000591131">
    <property type="component" value="Unassembled WGS sequence"/>
</dbReference>
<reference evidence="5 6" key="1">
    <citation type="submission" date="2020-04" db="EMBL/GenBank/DDBJ databases">
        <title>Perkinsus chesapeaki whole genome sequence.</title>
        <authorList>
            <person name="Bogema D.R."/>
        </authorList>
    </citation>
    <scope>NUCLEOTIDE SEQUENCE [LARGE SCALE GENOMIC DNA]</scope>
    <source>
        <strain evidence="5">ATCC PRA-425</strain>
    </source>
</reference>
<gene>
    <name evidence="5" type="ORF">FOL47_000622</name>
</gene>
<dbReference type="EMBL" id="JAAPAO010000111">
    <property type="protein sequence ID" value="KAF4672380.1"/>
    <property type="molecule type" value="Genomic_DNA"/>
</dbReference>
<keyword evidence="2 3" id="KW-0175">Coiled coil</keyword>
<evidence type="ECO:0000256" key="1">
    <source>
        <dbReference type="ARBA" id="ARBA00009291"/>
    </source>
</evidence>
<comment type="similarity">
    <text evidence="1">Belongs to the ADIP family.</text>
</comment>
<keyword evidence="6" id="KW-1185">Reference proteome</keyword>
<evidence type="ECO:0000256" key="4">
    <source>
        <dbReference type="SAM" id="MobiDB-lite"/>
    </source>
</evidence>
<sequence length="404" mass="45075">MSLVLLHRSKDVGRAISGATGLMAPLMGTVRQRLDLGSPRKLEELEDKVYTTCFILIQSHQRKLAIDPDVVVNAIFGSLDELFGDDGNEGGSRQASSAQGGLALTETERMAGMNHMLLGLGLPQMSLDDTGSIMRAIDSLLRMREQEYRRRRESEEKLARIQSDNKMLTGKVKRLTDKLEAASNQVKEAEARLRKSEKEFRHRLSGAMQERDDWERTAHQYRGRDRQKEVENRKLAQQYVKLQRQASERLIEKRARLSSAGRGPKIRMSCPSPAIDVGDEGGEEGSVVTPPSMITDPGLRKRSFRSSNESAGQTAEPTYSVSQHSGDGRDRRHSETNRDRAEWYIGEQRRESHSSRGLSPASIQRSFLAEHPPGGAWGMFDPLTSIYPNSTLLDDGGSVLSSAR</sequence>
<comment type="caution">
    <text evidence="5">The sequence shown here is derived from an EMBL/GenBank/DDBJ whole genome shotgun (WGS) entry which is preliminary data.</text>
</comment>
<dbReference type="Pfam" id="PF11559">
    <property type="entry name" value="ADIP"/>
    <property type="match status" value="1"/>
</dbReference>